<dbReference type="Pfam" id="PF13864">
    <property type="entry name" value="Enkurin"/>
    <property type="match status" value="1"/>
</dbReference>
<dbReference type="InterPro" id="IPR052102">
    <property type="entry name" value="Enkurin_domain-protein"/>
</dbReference>
<dbReference type="RefSeq" id="XP_001747232.1">
    <property type="nucleotide sequence ID" value="XM_001747180.1"/>
</dbReference>
<dbReference type="KEGG" id="mbr:MONBRDRAFT_37690"/>
<reference evidence="9 10" key="1">
    <citation type="journal article" date="2008" name="Nature">
        <title>The genome of the choanoflagellate Monosiga brevicollis and the origin of metazoans.</title>
        <authorList>
            <consortium name="JGI Sequencing"/>
            <person name="King N."/>
            <person name="Westbrook M.J."/>
            <person name="Young S.L."/>
            <person name="Kuo A."/>
            <person name="Abedin M."/>
            <person name="Chapman J."/>
            <person name="Fairclough S."/>
            <person name="Hellsten U."/>
            <person name="Isogai Y."/>
            <person name="Letunic I."/>
            <person name="Marr M."/>
            <person name="Pincus D."/>
            <person name="Putnam N."/>
            <person name="Rokas A."/>
            <person name="Wright K.J."/>
            <person name="Zuzow R."/>
            <person name="Dirks W."/>
            <person name="Good M."/>
            <person name="Goodstein D."/>
            <person name="Lemons D."/>
            <person name="Li W."/>
            <person name="Lyons J.B."/>
            <person name="Morris A."/>
            <person name="Nichols S."/>
            <person name="Richter D.J."/>
            <person name="Salamov A."/>
            <person name="Bork P."/>
            <person name="Lim W.A."/>
            <person name="Manning G."/>
            <person name="Miller W.T."/>
            <person name="McGinnis W."/>
            <person name="Shapiro H."/>
            <person name="Tjian R."/>
            <person name="Grigoriev I.V."/>
            <person name="Rokhsar D."/>
        </authorList>
    </citation>
    <scope>NUCLEOTIDE SEQUENCE [LARGE SCALE GENOMIC DNA]</scope>
    <source>
        <strain evidence="10">MX1 / ATCC 50154</strain>
    </source>
</reference>
<dbReference type="InterPro" id="IPR027012">
    <property type="entry name" value="Enkurin_dom"/>
</dbReference>
<dbReference type="GO" id="GO:0001669">
    <property type="term" value="C:acrosomal vesicle"/>
    <property type="evidence" value="ECO:0000318"/>
    <property type="project" value="GO_Central"/>
</dbReference>
<dbReference type="GO" id="GO:0005879">
    <property type="term" value="C:axonemal microtubule"/>
    <property type="evidence" value="ECO:0000318"/>
    <property type="project" value="GO_Central"/>
</dbReference>
<evidence type="ECO:0000256" key="2">
    <source>
        <dbReference type="ARBA" id="ARBA00004245"/>
    </source>
</evidence>
<dbReference type="GeneID" id="5892396"/>
<gene>
    <name evidence="9" type="ORF">MONBRDRAFT_37690</name>
</gene>
<feature type="coiled-coil region" evidence="6">
    <location>
        <begin position="216"/>
        <end position="243"/>
    </location>
</feature>
<evidence type="ECO:0000256" key="3">
    <source>
        <dbReference type="ARBA" id="ARBA00022490"/>
    </source>
</evidence>
<proteinExistence type="predicted"/>
<dbReference type="AlphaFoldDB" id="A9V3A8"/>
<evidence type="ECO:0000256" key="1">
    <source>
        <dbReference type="ARBA" id="ARBA00004138"/>
    </source>
</evidence>
<evidence type="ECO:0000313" key="9">
    <source>
        <dbReference type="EMBL" id="EDQ88156.1"/>
    </source>
</evidence>
<dbReference type="STRING" id="81824.A9V3A8"/>
<keyword evidence="6" id="KW-0175">Coiled coil</keyword>
<comment type="subcellular location">
    <subcellularLocation>
        <location evidence="1">Cell projection</location>
        <location evidence="1">Cilium</location>
    </subcellularLocation>
    <subcellularLocation>
        <location evidence="2">Cytoplasm</location>
        <location evidence="2">Cytoskeleton</location>
    </subcellularLocation>
</comment>
<sequence length="249" mass="28285">MESIYNLVPREMRAEPKGKRYVSKYATQAREEYKGNKQGGKTMGPAKVEPNSTTQFLKRGMGQTAAVNHTQKPDRTKPNKAKKPPVPKHNDAPVMGLKSQKNFIKGNAIAAMTLQPTQREELVLDATGRVDPAKAGLKPTYSKKKDYGKTPAYLTKRKQEEERATAEYEDYMRTIAAQNAPYEVPEDERQDLLRGLKANWDQLHKEYLGFSMVVDTATKQLRKKDMEKRLAQLESDIQLIENHPVILVQ</sequence>
<protein>
    <recommendedName>
        <fullName evidence="8">Enkurin domain-containing protein</fullName>
    </recommendedName>
</protein>
<dbReference type="eggNOG" id="ENOG502QT8E">
    <property type="taxonomic scope" value="Eukaryota"/>
</dbReference>
<dbReference type="EMBL" id="CH991556">
    <property type="protein sequence ID" value="EDQ88156.1"/>
    <property type="molecule type" value="Genomic_DNA"/>
</dbReference>
<evidence type="ECO:0000256" key="7">
    <source>
        <dbReference type="SAM" id="MobiDB-lite"/>
    </source>
</evidence>
<dbReference type="FunCoup" id="A9V3A8">
    <property type="interactions" value="48"/>
</dbReference>
<keyword evidence="10" id="KW-1185">Reference proteome</keyword>
<dbReference type="OMA" id="DIPSRYD"/>
<evidence type="ECO:0000256" key="6">
    <source>
        <dbReference type="SAM" id="Coils"/>
    </source>
</evidence>
<dbReference type="Proteomes" id="UP000001357">
    <property type="component" value="Unassembled WGS sequence"/>
</dbReference>
<feature type="region of interest" description="Disordered" evidence="7">
    <location>
        <begin position="1"/>
        <end position="96"/>
    </location>
</feature>
<keyword evidence="4" id="KW-0206">Cytoskeleton</keyword>
<dbReference type="InParanoid" id="A9V3A8"/>
<evidence type="ECO:0000256" key="5">
    <source>
        <dbReference type="ARBA" id="ARBA00023273"/>
    </source>
</evidence>
<keyword evidence="3" id="KW-0963">Cytoplasm</keyword>
<dbReference type="PANTHER" id="PTHR21490">
    <property type="entry name" value="ENKURIN-RELATED"/>
    <property type="match status" value="1"/>
</dbReference>
<dbReference type="PROSITE" id="PS51665">
    <property type="entry name" value="ENKURIN"/>
    <property type="match status" value="1"/>
</dbReference>
<evidence type="ECO:0000313" key="10">
    <source>
        <dbReference type="Proteomes" id="UP000001357"/>
    </source>
</evidence>
<evidence type="ECO:0000256" key="4">
    <source>
        <dbReference type="ARBA" id="ARBA00023212"/>
    </source>
</evidence>
<dbReference type="PANTHER" id="PTHR21490:SF0">
    <property type="entry name" value="ENKURIN"/>
    <property type="match status" value="1"/>
</dbReference>
<accession>A9V3A8</accession>
<dbReference type="GO" id="GO:0005516">
    <property type="term" value="F:calmodulin binding"/>
    <property type="evidence" value="ECO:0000318"/>
    <property type="project" value="GO_Central"/>
</dbReference>
<feature type="domain" description="Enkurin" evidence="8">
    <location>
        <begin position="156"/>
        <end position="248"/>
    </location>
</feature>
<evidence type="ECO:0000259" key="8">
    <source>
        <dbReference type="PROSITE" id="PS51665"/>
    </source>
</evidence>
<name>A9V3A8_MONBE</name>
<organism evidence="9 10">
    <name type="scientific">Monosiga brevicollis</name>
    <name type="common">Choanoflagellate</name>
    <dbReference type="NCBI Taxonomy" id="81824"/>
    <lineage>
        <taxon>Eukaryota</taxon>
        <taxon>Choanoflagellata</taxon>
        <taxon>Craspedida</taxon>
        <taxon>Salpingoecidae</taxon>
        <taxon>Monosiga</taxon>
    </lineage>
</organism>
<keyword evidence="5" id="KW-0966">Cell projection</keyword>